<evidence type="ECO:0000256" key="4">
    <source>
        <dbReference type="ARBA" id="ARBA00022741"/>
    </source>
</evidence>
<dbReference type="InterPro" id="IPR026983">
    <property type="entry name" value="DHC"/>
</dbReference>
<dbReference type="GO" id="GO:0045505">
    <property type="term" value="F:dynein intermediate chain binding"/>
    <property type="evidence" value="ECO:0007669"/>
    <property type="project" value="InterPro"/>
</dbReference>
<dbReference type="GO" id="GO:0030286">
    <property type="term" value="C:dynein complex"/>
    <property type="evidence" value="ECO:0007669"/>
    <property type="project" value="UniProtKB-KW"/>
</dbReference>
<sequence length="632" mass="72449">MSIQILPLNLVCLPKVDPETIFKLDKVSLLEIEMGLVTPDIVWIPELGSSNTSSSVRDMFNKWIRSYLEIARLVKRLDIGEGNYTKELEEDYYVYAAISQLQSVILANEAQCEAFKAQFEKFDHLWKKDLSVSLQEFLVAGAVAQADGTRQDPPLEAFEAEIARFKGIQDQIQALPQSMVIGYVKVDARSLKQALVTWVSKWTYLYTQHLQTSVVSTVEDLHKFMGASNKTLDKRIGSERASDVEGGAEQAMEASFHIMDGETVEEAKKRWADETRHGLYDIMSSMRDIRKRSDRTEAMFDPLQSTVALLSRYNIVLPDSVLSKLEEGPLLWRSLKKKMFQRREALAAMQQGEAIDIRRKSDAFGERVEEFRKFFQAKAPFTVAGPELKLEHVQPAYAMLDAFHHGHVESRPSVTAIIAEAEHLRESQDLFELYVVDYIMLTRCKEELGYLKSLWDMVSAVMYTFSDWYATLWDKIDVDFLVEETKKLSKEVKTLNKATRTYEVFRLLEEAVKAMLTSLPLVSDLHHPAMRDRHWNQLMKATGKNFVMDDKFNLGDLLKLELHNYVDACSEIVDRAQKELVIEKSLRKIEDTWGALNLTFSPYQASLRPACGIPDQHYHRSDAAGYFKLHLN</sequence>
<name>A0AAW1QN79_9CHLO</name>
<keyword evidence="4" id="KW-0547">Nucleotide-binding</keyword>
<comment type="caution">
    <text evidence="13">The sequence shown here is derived from an EMBL/GenBank/DDBJ whole genome shotgun (WGS) entry which is preliminary data.</text>
</comment>
<keyword evidence="2" id="KW-0963">Cytoplasm</keyword>
<dbReference type="FunFam" id="1.10.287.2620:FF:000002">
    <property type="entry name" value="Dynein heavy chain 2, axonemal"/>
    <property type="match status" value="1"/>
</dbReference>
<keyword evidence="9" id="KW-0505">Motor protein</keyword>
<accession>A0AAW1QN79</accession>
<feature type="domain" description="Dynein heavy chain linker" evidence="12">
    <location>
        <begin position="441"/>
        <end position="606"/>
    </location>
</feature>
<keyword evidence="14" id="KW-1185">Reference proteome</keyword>
<dbReference type="PANTHER" id="PTHR45703:SF8">
    <property type="entry name" value="DYNEINS HEAVY CHAIN"/>
    <property type="match status" value="1"/>
</dbReference>
<evidence type="ECO:0000256" key="11">
    <source>
        <dbReference type="ARBA" id="ARBA00023273"/>
    </source>
</evidence>
<proteinExistence type="predicted"/>
<keyword evidence="6" id="KW-0243">Dynein</keyword>
<dbReference type="AlphaFoldDB" id="A0AAW1QN79"/>
<dbReference type="PANTHER" id="PTHR45703">
    <property type="entry name" value="DYNEIN HEAVY CHAIN"/>
    <property type="match status" value="1"/>
</dbReference>
<keyword evidence="3" id="KW-0493">Microtubule</keyword>
<evidence type="ECO:0000256" key="7">
    <source>
        <dbReference type="ARBA" id="ARBA00023054"/>
    </source>
</evidence>
<keyword evidence="11" id="KW-0966">Cell projection</keyword>
<evidence type="ECO:0000256" key="8">
    <source>
        <dbReference type="ARBA" id="ARBA00023069"/>
    </source>
</evidence>
<dbReference type="InterPro" id="IPR013602">
    <property type="entry name" value="Dynein_heavy_linker"/>
</dbReference>
<dbReference type="GO" id="GO:0051959">
    <property type="term" value="F:dynein light intermediate chain binding"/>
    <property type="evidence" value="ECO:0007669"/>
    <property type="project" value="InterPro"/>
</dbReference>
<evidence type="ECO:0000256" key="9">
    <source>
        <dbReference type="ARBA" id="ARBA00023175"/>
    </source>
</evidence>
<evidence type="ECO:0000313" key="13">
    <source>
        <dbReference type="EMBL" id="KAK9822918.1"/>
    </source>
</evidence>
<evidence type="ECO:0000259" key="12">
    <source>
        <dbReference type="Pfam" id="PF08393"/>
    </source>
</evidence>
<reference evidence="13 14" key="1">
    <citation type="journal article" date="2024" name="Nat. Commun.">
        <title>Phylogenomics reveals the evolutionary origins of lichenization in chlorophyte algae.</title>
        <authorList>
            <person name="Puginier C."/>
            <person name="Libourel C."/>
            <person name="Otte J."/>
            <person name="Skaloud P."/>
            <person name="Haon M."/>
            <person name="Grisel S."/>
            <person name="Petersen M."/>
            <person name="Berrin J.G."/>
            <person name="Delaux P.M."/>
            <person name="Dal Grande F."/>
            <person name="Keller J."/>
        </authorList>
    </citation>
    <scope>NUCLEOTIDE SEQUENCE [LARGE SCALE GENOMIC DNA]</scope>
    <source>
        <strain evidence="13 14">SAG 2145</strain>
    </source>
</reference>
<dbReference type="GO" id="GO:0005524">
    <property type="term" value="F:ATP binding"/>
    <property type="evidence" value="ECO:0007669"/>
    <property type="project" value="UniProtKB-KW"/>
</dbReference>
<keyword evidence="5" id="KW-0067">ATP-binding</keyword>
<evidence type="ECO:0000256" key="5">
    <source>
        <dbReference type="ARBA" id="ARBA00022840"/>
    </source>
</evidence>
<comment type="subcellular location">
    <subcellularLocation>
        <location evidence="1">Cytoplasm</location>
        <location evidence="1">Cytoskeleton</location>
        <location evidence="1">Cilium axoneme</location>
    </subcellularLocation>
</comment>
<dbReference type="GO" id="GO:0005874">
    <property type="term" value="C:microtubule"/>
    <property type="evidence" value="ECO:0007669"/>
    <property type="project" value="UniProtKB-KW"/>
</dbReference>
<dbReference type="GO" id="GO:0005930">
    <property type="term" value="C:axoneme"/>
    <property type="evidence" value="ECO:0007669"/>
    <property type="project" value="UniProtKB-SubCell"/>
</dbReference>
<keyword evidence="8" id="KW-0969">Cilium</keyword>
<evidence type="ECO:0000256" key="6">
    <source>
        <dbReference type="ARBA" id="ARBA00023017"/>
    </source>
</evidence>
<keyword evidence="10" id="KW-0206">Cytoskeleton</keyword>
<protein>
    <recommendedName>
        <fullName evidence="12">Dynein heavy chain linker domain-containing protein</fullName>
    </recommendedName>
</protein>
<keyword evidence="7" id="KW-0175">Coiled coil</keyword>
<gene>
    <name evidence="13" type="ORF">WJX74_004469</name>
</gene>
<organism evidence="13 14">
    <name type="scientific">Apatococcus lobatus</name>
    <dbReference type="NCBI Taxonomy" id="904363"/>
    <lineage>
        <taxon>Eukaryota</taxon>
        <taxon>Viridiplantae</taxon>
        <taxon>Chlorophyta</taxon>
        <taxon>core chlorophytes</taxon>
        <taxon>Trebouxiophyceae</taxon>
        <taxon>Chlorellales</taxon>
        <taxon>Chlorellaceae</taxon>
        <taxon>Apatococcus</taxon>
    </lineage>
</organism>
<dbReference type="Gene3D" id="1.10.287.2620">
    <property type="match status" value="1"/>
</dbReference>
<dbReference type="EMBL" id="JALJOS010000029">
    <property type="protein sequence ID" value="KAK9822918.1"/>
    <property type="molecule type" value="Genomic_DNA"/>
</dbReference>
<dbReference type="Proteomes" id="UP001438707">
    <property type="component" value="Unassembled WGS sequence"/>
</dbReference>
<evidence type="ECO:0000256" key="1">
    <source>
        <dbReference type="ARBA" id="ARBA00004430"/>
    </source>
</evidence>
<dbReference type="Pfam" id="PF08393">
    <property type="entry name" value="DHC_N2"/>
    <property type="match status" value="1"/>
</dbReference>
<evidence type="ECO:0000256" key="10">
    <source>
        <dbReference type="ARBA" id="ARBA00023212"/>
    </source>
</evidence>
<evidence type="ECO:0000256" key="3">
    <source>
        <dbReference type="ARBA" id="ARBA00022701"/>
    </source>
</evidence>
<evidence type="ECO:0000256" key="2">
    <source>
        <dbReference type="ARBA" id="ARBA00022490"/>
    </source>
</evidence>
<evidence type="ECO:0000313" key="14">
    <source>
        <dbReference type="Proteomes" id="UP001438707"/>
    </source>
</evidence>
<dbReference type="GO" id="GO:0007018">
    <property type="term" value="P:microtubule-based movement"/>
    <property type="evidence" value="ECO:0007669"/>
    <property type="project" value="InterPro"/>
</dbReference>